<comment type="caution">
    <text evidence="2">The sequence shown here is derived from an EMBL/GenBank/DDBJ whole genome shotgun (WGS) entry which is preliminary data.</text>
</comment>
<sequence length="103" mass="11485">MYSGTADYGIGEYTGKRLKTWIKNEHIICWVDGKPAILPPDLITFLDPVTALGITNDKLSVGQDVAVVGASIDEVCRTERGLQLFGPRHFGFNYEYTPFENMT</sequence>
<evidence type="ECO:0000313" key="3">
    <source>
        <dbReference type="Proteomes" id="UP000241284"/>
    </source>
</evidence>
<protein>
    <recommendedName>
        <fullName evidence="1">S-Me-THD-like C-terminal domain-containing protein</fullName>
    </recommendedName>
</protein>
<gene>
    <name evidence="2" type="ORF">B9Q06_07315</name>
</gene>
<dbReference type="EMBL" id="NEXH01000015">
    <property type="protein sequence ID" value="PSN94987.1"/>
    <property type="molecule type" value="Genomic_DNA"/>
</dbReference>
<dbReference type="AlphaFoldDB" id="A0A2R6B8L9"/>
<dbReference type="SUPFAM" id="SSF160991">
    <property type="entry name" value="CV3147-like"/>
    <property type="match status" value="1"/>
</dbReference>
<evidence type="ECO:0000313" key="2">
    <source>
        <dbReference type="EMBL" id="PSN94987.1"/>
    </source>
</evidence>
<dbReference type="Pfam" id="PF20906">
    <property type="entry name" value="S-Me-THD_C"/>
    <property type="match status" value="1"/>
</dbReference>
<dbReference type="Gene3D" id="2.40.390.10">
    <property type="entry name" value="CV3147-like"/>
    <property type="match status" value="1"/>
</dbReference>
<proteinExistence type="predicted"/>
<organism evidence="2 3">
    <name type="scientific">Candidatus Marsarchaeota G2 archaeon ECH_B_2</name>
    <dbReference type="NCBI Taxonomy" id="1978160"/>
    <lineage>
        <taxon>Archaea</taxon>
        <taxon>Candidatus Marsarchaeota</taxon>
        <taxon>Candidatus Marsarchaeota group 2</taxon>
    </lineage>
</organism>
<reference evidence="2 3" key="1">
    <citation type="submission" date="2017-04" db="EMBL/GenBank/DDBJ databases">
        <title>Novel microbial lineages endemic to geothermal iron-oxide mats fill important gaps in the evolutionary history of Archaea.</title>
        <authorList>
            <person name="Jay Z.J."/>
            <person name="Beam J.P."/>
            <person name="Dlakic M."/>
            <person name="Rusch D.B."/>
            <person name="Kozubal M.A."/>
            <person name="Inskeep W.P."/>
        </authorList>
    </citation>
    <scope>NUCLEOTIDE SEQUENCE [LARGE SCALE GENOMIC DNA]</scope>
    <source>
        <strain evidence="2">ECH_B_2</strain>
    </source>
</reference>
<dbReference type="InterPro" id="IPR048350">
    <property type="entry name" value="S-Me-THD-like_C"/>
</dbReference>
<name>A0A2R6B8L9_9ARCH</name>
<dbReference type="Proteomes" id="UP000241284">
    <property type="component" value="Unassembled WGS sequence"/>
</dbReference>
<accession>A0A2R6B8L9</accession>
<feature type="domain" description="S-Me-THD-like C-terminal" evidence="1">
    <location>
        <begin position="9"/>
        <end position="98"/>
    </location>
</feature>
<dbReference type="InterPro" id="IPR024071">
    <property type="entry name" value="S-Me-THD_C_sf"/>
</dbReference>
<evidence type="ECO:0000259" key="1">
    <source>
        <dbReference type="Pfam" id="PF20906"/>
    </source>
</evidence>